<evidence type="ECO:0000256" key="1">
    <source>
        <dbReference type="ARBA" id="ARBA00004141"/>
    </source>
</evidence>
<evidence type="ECO:0000313" key="7">
    <source>
        <dbReference type="EMBL" id="SEN91264.1"/>
    </source>
</evidence>
<evidence type="ECO:0000256" key="2">
    <source>
        <dbReference type="ARBA" id="ARBA00009694"/>
    </source>
</evidence>
<name>A0A1H8KEF5_9SPHI</name>
<keyword evidence="8" id="KW-1185">Reference proteome</keyword>
<keyword evidence="4 6" id="KW-1133">Transmembrane helix</keyword>
<comment type="subcellular location">
    <subcellularLocation>
        <location evidence="1">Membrane</location>
        <topology evidence="1">Multi-pass membrane protein</topology>
    </subcellularLocation>
</comment>
<evidence type="ECO:0000256" key="6">
    <source>
        <dbReference type="SAM" id="Phobius"/>
    </source>
</evidence>
<dbReference type="GO" id="GO:0005886">
    <property type="term" value="C:plasma membrane"/>
    <property type="evidence" value="ECO:0007669"/>
    <property type="project" value="TreeGrafter"/>
</dbReference>
<dbReference type="AlphaFoldDB" id="A0A1H8KEF5"/>
<dbReference type="Pfam" id="PF04241">
    <property type="entry name" value="DUF423"/>
    <property type="match status" value="1"/>
</dbReference>
<dbReference type="PANTHER" id="PTHR43461:SF1">
    <property type="entry name" value="TRANSMEMBRANE PROTEIN 256"/>
    <property type="match status" value="1"/>
</dbReference>
<dbReference type="RefSeq" id="WP_091211638.1">
    <property type="nucleotide sequence ID" value="NZ_FOCL01000004.1"/>
</dbReference>
<dbReference type="EMBL" id="FOCL01000004">
    <property type="protein sequence ID" value="SEN91264.1"/>
    <property type="molecule type" value="Genomic_DNA"/>
</dbReference>
<feature type="transmembrane region" description="Helical" evidence="6">
    <location>
        <begin position="102"/>
        <end position="126"/>
    </location>
</feature>
<proteinExistence type="inferred from homology"/>
<feature type="transmembrane region" description="Helical" evidence="6">
    <location>
        <begin position="42"/>
        <end position="60"/>
    </location>
</feature>
<sequence>MNKQIIITASFLGMLAVITGAFGAHGLKAVLTPSQLEVWHTAVQYNFYHVFALLFLAAFAGKRDGGLISAAYYLFTFGIILFSGSLYLLSCRDLLGWNWLVFMGPITPIGGLLFILGWLMLALAAIRNK</sequence>
<accession>A0A1H8KEF5</accession>
<protein>
    <submittedName>
        <fullName evidence="7">Uncharacterized membrane protein YgdD, TMEM256/DUF423 family</fullName>
    </submittedName>
</protein>
<gene>
    <name evidence="7" type="ORF">SAMN05192574_104576</name>
</gene>
<dbReference type="STRING" id="551995.SAMN05192574_104576"/>
<keyword evidence="3 6" id="KW-0812">Transmembrane</keyword>
<evidence type="ECO:0000313" key="8">
    <source>
        <dbReference type="Proteomes" id="UP000198942"/>
    </source>
</evidence>
<dbReference type="OrthoDB" id="9802121at2"/>
<dbReference type="InterPro" id="IPR006696">
    <property type="entry name" value="DUF423"/>
</dbReference>
<dbReference type="PANTHER" id="PTHR43461">
    <property type="entry name" value="TRANSMEMBRANE PROTEIN 256"/>
    <property type="match status" value="1"/>
</dbReference>
<organism evidence="7 8">
    <name type="scientific">Mucilaginibacter gossypiicola</name>
    <dbReference type="NCBI Taxonomy" id="551995"/>
    <lineage>
        <taxon>Bacteria</taxon>
        <taxon>Pseudomonadati</taxon>
        <taxon>Bacteroidota</taxon>
        <taxon>Sphingobacteriia</taxon>
        <taxon>Sphingobacteriales</taxon>
        <taxon>Sphingobacteriaceae</taxon>
        <taxon>Mucilaginibacter</taxon>
    </lineage>
</organism>
<keyword evidence="5 6" id="KW-0472">Membrane</keyword>
<reference evidence="8" key="1">
    <citation type="submission" date="2016-10" db="EMBL/GenBank/DDBJ databases">
        <authorList>
            <person name="Varghese N."/>
            <person name="Submissions S."/>
        </authorList>
    </citation>
    <scope>NUCLEOTIDE SEQUENCE [LARGE SCALE GENOMIC DNA]</scope>
    <source>
        <strain evidence="8">Gh-48</strain>
    </source>
</reference>
<comment type="similarity">
    <text evidence="2">Belongs to the UPF0382 family.</text>
</comment>
<evidence type="ECO:0000256" key="4">
    <source>
        <dbReference type="ARBA" id="ARBA00022989"/>
    </source>
</evidence>
<evidence type="ECO:0000256" key="5">
    <source>
        <dbReference type="ARBA" id="ARBA00023136"/>
    </source>
</evidence>
<feature type="transmembrane region" description="Helical" evidence="6">
    <location>
        <begin position="72"/>
        <end position="90"/>
    </location>
</feature>
<dbReference type="Proteomes" id="UP000198942">
    <property type="component" value="Unassembled WGS sequence"/>
</dbReference>
<evidence type="ECO:0000256" key="3">
    <source>
        <dbReference type="ARBA" id="ARBA00022692"/>
    </source>
</evidence>